<evidence type="ECO:0000313" key="2">
    <source>
        <dbReference type="EMBL" id="GGM64443.1"/>
    </source>
</evidence>
<gene>
    <name evidence="2" type="ORF">GCM10007977_077390</name>
</gene>
<comment type="caution">
    <text evidence="2">The sequence shown here is derived from an EMBL/GenBank/DDBJ whole genome shotgun (WGS) entry which is preliminary data.</text>
</comment>
<sequence length="278" mass="29309">MNRLPPGRILWGGTLAPFPVAEQLVAAEHLGYHAMSISLDTVAAAEESGMPAAELARRAAGHGVRLAVLEPVVTWLPVDPRWAMARHDLDRVERYGEALGVSAVCVLAGSGLGLSIDEIADRYAALCRRFAAHGWRTCIEFAPMSGIRDLPEARRLTTRADPGTAGVIFDTWHFCRGAADLADLAASGAGLIDYVQVSDAARAVSGSLGRDTYHRLLPGEGSFDLAGVLGVLRGLGALGAVGPEVITPAFAELTCVEAARRATEATERHLAAAEVVAW</sequence>
<proteinExistence type="predicted"/>
<feature type="domain" description="Xylose isomerase-like TIM barrel" evidence="1">
    <location>
        <begin position="26"/>
        <end position="249"/>
    </location>
</feature>
<name>A0A917U891_9ACTN</name>
<evidence type="ECO:0000259" key="1">
    <source>
        <dbReference type="Pfam" id="PF01261"/>
    </source>
</evidence>
<protein>
    <submittedName>
        <fullName evidence="2">Xylose isomerase</fullName>
    </submittedName>
</protein>
<dbReference type="RefSeq" id="WP_229836284.1">
    <property type="nucleotide sequence ID" value="NZ_BMPI01000050.1"/>
</dbReference>
<dbReference type="InterPro" id="IPR013022">
    <property type="entry name" value="Xyl_isomerase-like_TIM-brl"/>
</dbReference>
<evidence type="ECO:0000313" key="3">
    <source>
        <dbReference type="Proteomes" id="UP000642070"/>
    </source>
</evidence>
<dbReference type="PANTHER" id="PTHR12110:SF48">
    <property type="entry name" value="BLL3656 PROTEIN"/>
    <property type="match status" value="1"/>
</dbReference>
<accession>A0A917U891</accession>
<dbReference type="GO" id="GO:0016853">
    <property type="term" value="F:isomerase activity"/>
    <property type="evidence" value="ECO:0007669"/>
    <property type="project" value="UniProtKB-KW"/>
</dbReference>
<dbReference type="SUPFAM" id="SSF51658">
    <property type="entry name" value="Xylose isomerase-like"/>
    <property type="match status" value="1"/>
</dbReference>
<reference evidence="2" key="1">
    <citation type="journal article" date="2014" name="Int. J. Syst. Evol. Microbiol.">
        <title>Complete genome sequence of Corynebacterium casei LMG S-19264T (=DSM 44701T), isolated from a smear-ripened cheese.</title>
        <authorList>
            <consortium name="US DOE Joint Genome Institute (JGI-PGF)"/>
            <person name="Walter F."/>
            <person name="Albersmeier A."/>
            <person name="Kalinowski J."/>
            <person name="Ruckert C."/>
        </authorList>
    </citation>
    <scope>NUCLEOTIDE SEQUENCE</scope>
    <source>
        <strain evidence="2">JCM 19831</strain>
    </source>
</reference>
<dbReference type="InterPro" id="IPR050312">
    <property type="entry name" value="IolE/XylAMocC-like"/>
</dbReference>
<reference evidence="2" key="2">
    <citation type="submission" date="2020-09" db="EMBL/GenBank/DDBJ databases">
        <authorList>
            <person name="Sun Q."/>
            <person name="Ohkuma M."/>
        </authorList>
    </citation>
    <scope>NUCLEOTIDE SEQUENCE</scope>
    <source>
        <strain evidence="2">JCM 19831</strain>
    </source>
</reference>
<dbReference type="Gene3D" id="3.20.20.150">
    <property type="entry name" value="Divalent-metal-dependent TIM barrel enzymes"/>
    <property type="match status" value="1"/>
</dbReference>
<dbReference type="AlphaFoldDB" id="A0A917U891"/>
<dbReference type="EMBL" id="BMPI01000050">
    <property type="protein sequence ID" value="GGM64443.1"/>
    <property type="molecule type" value="Genomic_DNA"/>
</dbReference>
<dbReference type="Pfam" id="PF01261">
    <property type="entry name" value="AP_endonuc_2"/>
    <property type="match status" value="1"/>
</dbReference>
<organism evidence="2 3">
    <name type="scientific">Dactylosporangium sucinum</name>
    <dbReference type="NCBI Taxonomy" id="1424081"/>
    <lineage>
        <taxon>Bacteria</taxon>
        <taxon>Bacillati</taxon>
        <taxon>Actinomycetota</taxon>
        <taxon>Actinomycetes</taxon>
        <taxon>Micromonosporales</taxon>
        <taxon>Micromonosporaceae</taxon>
        <taxon>Dactylosporangium</taxon>
    </lineage>
</organism>
<keyword evidence="3" id="KW-1185">Reference proteome</keyword>
<dbReference type="Proteomes" id="UP000642070">
    <property type="component" value="Unassembled WGS sequence"/>
</dbReference>
<dbReference type="PANTHER" id="PTHR12110">
    <property type="entry name" value="HYDROXYPYRUVATE ISOMERASE"/>
    <property type="match status" value="1"/>
</dbReference>
<keyword evidence="2" id="KW-0413">Isomerase</keyword>
<dbReference type="InterPro" id="IPR036237">
    <property type="entry name" value="Xyl_isomerase-like_sf"/>
</dbReference>